<evidence type="ECO:0000313" key="3">
    <source>
        <dbReference type="Proteomes" id="UP001501588"/>
    </source>
</evidence>
<gene>
    <name evidence="2" type="ORF">GCM10009416_34390</name>
</gene>
<keyword evidence="3" id="KW-1185">Reference proteome</keyword>
<dbReference type="RefSeq" id="WP_343896607.1">
    <property type="nucleotide sequence ID" value="NZ_BAAAFZ010000053.1"/>
</dbReference>
<sequence>MERASPYRIATGVGATVRAAEAPVREDLRRFGPLHGGGTRRTVRADDDEEKRDQRRRPRTQ</sequence>
<reference evidence="3" key="1">
    <citation type="journal article" date="2019" name="Int. J. Syst. Evol. Microbiol.">
        <title>The Global Catalogue of Microorganisms (GCM) 10K type strain sequencing project: providing services to taxonomists for standard genome sequencing and annotation.</title>
        <authorList>
            <consortium name="The Broad Institute Genomics Platform"/>
            <consortium name="The Broad Institute Genome Sequencing Center for Infectious Disease"/>
            <person name="Wu L."/>
            <person name="Ma J."/>
        </authorList>
    </citation>
    <scope>NUCLEOTIDE SEQUENCE [LARGE SCALE GENOMIC DNA]</scope>
    <source>
        <strain evidence="3">JCM 9933</strain>
    </source>
</reference>
<dbReference type="Proteomes" id="UP001501588">
    <property type="component" value="Unassembled WGS sequence"/>
</dbReference>
<protein>
    <submittedName>
        <fullName evidence="2">Uncharacterized protein</fullName>
    </submittedName>
</protein>
<organism evidence="2 3">
    <name type="scientific">Craurococcus roseus</name>
    <dbReference type="NCBI Taxonomy" id="77585"/>
    <lineage>
        <taxon>Bacteria</taxon>
        <taxon>Pseudomonadati</taxon>
        <taxon>Pseudomonadota</taxon>
        <taxon>Alphaproteobacteria</taxon>
        <taxon>Acetobacterales</taxon>
        <taxon>Acetobacteraceae</taxon>
        <taxon>Craurococcus</taxon>
    </lineage>
</organism>
<accession>A0ABP3QLB9</accession>
<comment type="caution">
    <text evidence="2">The sequence shown here is derived from an EMBL/GenBank/DDBJ whole genome shotgun (WGS) entry which is preliminary data.</text>
</comment>
<dbReference type="EMBL" id="BAAAFZ010000053">
    <property type="protein sequence ID" value="GAA0593091.1"/>
    <property type="molecule type" value="Genomic_DNA"/>
</dbReference>
<name>A0ABP3QLB9_9PROT</name>
<evidence type="ECO:0000313" key="2">
    <source>
        <dbReference type="EMBL" id="GAA0593091.1"/>
    </source>
</evidence>
<proteinExistence type="predicted"/>
<feature type="region of interest" description="Disordered" evidence="1">
    <location>
        <begin position="27"/>
        <end position="61"/>
    </location>
</feature>
<evidence type="ECO:0000256" key="1">
    <source>
        <dbReference type="SAM" id="MobiDB-lite"/>
    </source>
</evidence>